<feature type="non-terminal residue" evidence="9">
    <location>
        <position position="1"/>
    </location>
</feature>
<dbReference type="AlphaFoldDB" id="A0A5J9UF36"/>
<feature type="domain" description="SIAH-type" evidence="8">
    <location>
        <begin position="186"/>
        <end position="267"/>
    </location>
</feature>
<proteinExistence type="predicted"/>
<keyword evidence="7" id="KW-1133">Transmembrane helix</keyword>
<gene>
    <name evidence="9" type="ORF">EJB05_31828</name>
</gene>
<evidence type="ECO:0000259" key="8">
    <source>
        <dbReference type="PROSITE" id="PS51081"/>
    </source>
</evidence>
<dbReference type="InterPro" id="IPR044286">
    <property type="entry name" value="SINL_plant"/>
</dbReference>
<dbReference type="PROSITE" id="PS51081">
    <property type="entry name" value="ZF_SIAH"/>
    <property type="match status" value="1"/>
</dbReference>
<evidence type="ECO:0000313" key="9">
    <source>
        <dbReference type="EMBL" id="TVU22146.1"/>
    </source>
</evidence>
<evidence type="ECO:0000256" key="6">
    <source>
        <dbReference type="SAM" id="MobiDB-lite"/>
    </source>
</evidence>
<keyword evidence="3" id="KW-0862">Zinc</keyword>
<dbReference type="PANTHER" id="PTHR46632:SF31">
    <property type="entry name" value="SIAH-TYPE DOMAIN-CONTAINING PROTEIN"/>
    <property type="match status" value="1"/>
</dbReference>
<evidence type="ECO:0000256" key="1">
    <source>
        <dbReference type="ARBA" id="ARBA00022723"/>
    </source>
</evidence>
<evidence type="ECO:0000256" key="4">
    <source>
        <dbReference type="ARBA" id="ARBA00024004"/>
    </source>
</evidence>
<feature type="compositionally biased region" description="Basic and acidic residues" evidence="6">
    <location>
        <begin position="36"/>
        <end position="45"/>
    </location>
</feature>
<evidence type="ECO:0000256" key="5">
    <source>
        <dbReference type="PROSITE-ProRule" id="PRU00455"/>
    </source>
</evidence>
<feature type="transmembrane region" description="Helical" evidence="7">
    <location>
        <begin position="114"/>
        <end position="137"/>
    </location>
</feature>
<evidence type="ECO:0000313" key="10">
    <source>
        <dbReference type="Proteomes" id="UP000324897"/>
    </source>
</evidence>
<keyword evidence="2 5" id="KW-0863">Zinc-finger</keyword>
<sequence>MTDGQHKQRAQSPSGEISPKRSREDGEATQGGELSSAERTEKEGEAAQGAGASRGTGAAATMQTDPPAEPRRVNISMDMQLLHCAVAECGRPLKPPIRKVTSLQLLMVNTFESLIRFILATAFMILLLRALVSFMALGKSHDFAALFSVRGRALVVQHQPRRWARGHCRCDRVVHASPDLDTFVGAARVACPFKEYGCATAVAYQAMADHRNACQYAPCPCPARARMPGSGEPLSLTVPRPRDGEHCVVAVEGDNGSLFLAFIRAHSTDTWCVSVLCVRANAETGPRYRCMLWAQGKAAPGSTECGGAFMVTEVPSCTDPRGTMPKVLLFLRGPFTELHLRIRIDEAVGPVQAPSALLMQS</sequence>
<accession>A0A5J9UF36</accession>
<reference evidence="9 10" key="1">
    <citation type="journal article" date="2019" name="Sci. Rep.">
        <title>A high-quality genome of Eragrostis curvula grass provides insights into Poaceae evolution and supports new strategies to enhance forage quality.</title>
        <authorList>
            <person name="Carballo J."/>
            <person name="Santos B.A.C.M."/>
            <person name="Zappacosta D."/>
            <person name="Garbus I."/>
            <person name="Selva J.P."/>
            <person name="Gallo C.A."/>
            <person name="Diaz A."/>
            <person name="Albertini E."/>
            <person name="Caccamo M."/>
            <person name="Echenique V."/>
        </authorList>
    </citation>
    <scope>NUCLEOTIDE SEQUENCE [LARGE SCALE GENOMIC DNA]</scope>
    <source>
        <strain evidence="10">cv. Victoria</strain>
        <tissue evidence="9">Leaf</tissue>
    </source>
</reference>
<protein>
    <recommendedName>
        <fullName evidence="8">SIAH-type domain-containing protein</fullName>
    </recommendedName>
</protein>
<feature type="compositionally biased region" description="Low complexity" evidence="6">
    <location>
        <begin position="46"/>
        <end position="60"/>
    </location>
</feature>
<dbReference type="Proteomes" id="UP000324897">
    <property type="component" value="Unassembled WGS sequence"/>
</dbReference>
<comment type="caution">
    <text evidence="9">The sequence shown here is derived from an EMBL/GenBank/DDBJ whole genome shotgun (WGS) entry which is preliminary data.</text>
</comment>
<evidence type="ECO:0000256" key="3">
    <source>
        <dbReference type="ARBA" id="ARBA00022833"/>
    </source>
</evidence>
<keyword evidence="10" id="KW-1185">Reference proteome</keyword>
<name>A0A5J9UF36_9POAL</name>
<dbReference type="OrthoDB" id="696547at2759"/>
<keyword evidence="7" id="KW-0472">Membrane</keyword>
<comment type="function">
    <text evidence="4">E3 ubiquitin-protein ligase that mediates ubiquitination and subsequent proteasomal degradation of target proteins. E3 ubiquitin ligases accept ubiquitin from an E2 ubiquitin-conjugating enzyme in the form of a thioester and then directly transfers the ubiquitin to targeted substrates. It probably triggers the ubiquitin-mediated degradation of different substrates.</text>
</comment>
<feature type="region of interest" description="Disordered" evidence="6">
    <location>
        <begin position="1"/>
        <end position="70"/>
    </location>
</feature>
<keyword evidence="7" id="KW-0812">Transmembrane</keyword>
<keyword evidence="1" id="KW-0479">Metal-binding</keyword>
<dbReference type="InterPro" id="IPR013083">
    <property type="entry name" value="Znf_RING/FYVE/PHD"/>
</dbReference>
<dbReference type="EMBL" id="RWGY01000026">
    <property type="protein sequence ID" value="TVU22146.1"/>
    <property type="molecule type" value="Genomic_DNA"/>
</dbReference>
<organism evidence="9 10">
    <name type="scientific">Eragrostis curvula</name>
    <name type="common">weeping love grass</name>
    <dbReference type="NCBI Taxonomy" id="38414"/>
    <lineage>
        <taxon>Eukaryota</taxon>
        <taxon>Viridiplantae</taxon>
        <taxon>Streptophyta</taxon>
        <taxon>Embryophyta</taxon>
        <taxon>Tracheophyta</taxon>
        <taxon>Spermatophyta</taxon>
        <taxon>Magnoliopsida</taxon>
        <taxon>Liliopsida</taxon>
        <taxon>Poales</taxon>
        <taxon>Poaceae</taxon>
        <taxon>PACMAD clade</taxon>
        <taxon>Chloridoideae</taxon>
        <taxon>Eragrostideae</taxon>
        <taxon>Eragrostidinae</taxon>
        <taxon>Eragrostis</taxon>
    </lineage>
</organism>
<dbReference type="SUPFAM" id="SSF49599">
    <property type="entry name" value="TRAF domain-like"/>
    <property type="match status" value="1"/>
</dbReference>
<evidence type="ECO:0000256" key="2">
    <source>
        <dbReference type="ARBA" id="ARBA00022771"/>
    </source>
</evidence>
<evidence type="ECO:0000256" key="7">
    <source>
        <dbReference type="SAM" id="Phobius"/>
    </source>
</evidence>
<dbReference type="InterPro" id="IPR013010">
    <property type="entry name" value="Znf_SIAH"/>
</dbReference>
<dbReference type="PANTHER" id="PTHR46632">
    <property type="entry name" value="E3 UBIQUITIN-PROTEIN LIGASE SINA-LIKE 4"/>
    <property type="match status" value="1"/>
</dbReference>
<dbReference type="Gramene" id="TVU22146">
    <property type="protein sequence ID" value="TVU22146"/>
    <property type="gene ID" value="EJB05_31828"/>
</dbReference>
<dbReference type="Gene3D" id="3.30.40.10">
    <property type="entry name" value="Zinc/RING finger domain, C3HC4 (zinc finger)"/>
    <property type="match status" value="1"/>
</dbReference>
<dbReference type="GO" id="GO:0008270">
    <property type="term" value="F:zinc ion binding"/>
    <property type="evidence" value="ECO:0007669"/>
    <property type="project" value="UniProtKB-KW"/>
</dbReference>